<feature type="region of interest" description="Disordered" evidence="1">
    <location>
        <begin position="229"/>
        <end position="253"/>
    </location>
</feature>
<protein>
    <submittedName>
        <fullName evidence="2">Uncharacterized protein</fullName>
    </submittedName>
</protein>
<sequence length="799" mass="87217">MLEFPLGWLKSPHLKLWAKISLVWLAGNTIPFSIFPLSLAQAGEFPPDHRKEIAQNSQQETSSHSMIARLTDRELEQTILSLQLIQVLNLSPQPEAKVASLKENLTQLYNDRGASYQLSKTQTRQVQEIWSALSSQEITAINQLLLSQQSRQRTELTAQEIQGLLALLNNTPTPNLTAVQQEQLQLVVEFLEELPQAQPYQFSPEQTQAFQGAIALLFFPSMSESIAQASSAMSQSKETQNSSEQESPAASSVSVTKTELQQIILTLQGIQNLNLRSPSVTQPLLNQLLTLILEPRSQIELSPQQSAAITDLLNSLSSSETQQVNNYLDSIETEESTQAFYLGATAVQNTLQFLENLSPEQLNPSQKQARQELLTIFRNLAPEGKSAIALSQAQIEEINRLSAQLPENPSPSSITVEREQLEQSLAAVRRFPTEILSSEQQAARTQLQALLETITQRDGDQIVLYAPQVQEILALRAELPQPLPPGTQLVDREQVLNLLQGVDRESLSPEQIEQKQALETYFQTRQTLSENTTLAPAETERIEELRALIEPLDSSQFTELAGGIRTEQKGSLGAGISIETPNGFGGAPNSFSVGVLIQDRTRFTESTDGSLSGAVSLGNPKTAVGVTTSLAIFSLIDEGGSDAGFGDNGSLSFEINRNLSDFSSVGLGVENLITWGVNDAGTSTYLAFSQAFPLQEELNQPFGIAFVSAGLGNGRFRPEEDFDVDDDGTQFNFFSSAALQLIPRANVILEWSGQDLNLGLSVVPFANIPILITPSVVDLTGSAGDGARFTIGVSYGTFF</sequence>
<evidence type="ECO:0000313" key="2">
    <source>
        <dbReference type="EMBL" id="AFZ49135.1"/>
    </source>
</evidence>
<dbReference type="eggNOG" id="ENOG502ZBSP">
    <property type="taxonomic scope" value="Bacteria"/>
</dbReference>
<dbReference type="KEGG" id="dsl:Dacsa_0333"/>
<dbReference type="HOGENOM" id="CLU_427492_0_0_3"/>
<dbReference type="AlphaFoldDB" id="K9YRZ4"/>
<dbReference type="OrthoDB" id="557970at2"/>
<name>K9YRZ4_DACS8</name>
<evidence type="ECO:0000256" key="1">
    <source>
        <dbReference type="SAM" id="MobiDB-lite"/>
    </source>
</evidence>
<feature type="compositionally biased region" description="Polar residues" evidence="1">
    <location>
        <begin position="237"/>
        <end position="253"/>
    </location>
</feature>
<dbReference type="RefSeq" id="WP_015228148.1">
    <property type="nucleotide sequence ID" value="NC_019780.1"/>
</dbReference>
<dbReference type="Proteomes" id="UP000010482">
    <property type="component" value="Chromosome"/>
</dbReference>
<organism evidence="2 3">
    <name type="scientific">Dactylococcopsis salina (strain PCC 8305)</name>
    <name type="common">Myxobactron salinum</name>
    <dbReference type="NCBI Taxonomy" id="13035"/>
    <lineage>
        <taxon>Bacteria</taxon>
        <taxon>Bacillati</taxon>
        <taxon>Cyanobacteriota</taxon>
        <taxon>Cyanophyceae</taxon>
        <taxon>Nodosilineales</taxon>
        <taxon>Cymatolegaceae</taxon>
        <taxon>Dactylococcopsis</taxon>
    </lineage>
</organism>
<reference evidence="2" key="1">
    <citation type="submission" date="2012-04" db="EMBL/GenBank/DDBJ databases">
        <title>Finished genome of Dactylococcopsis salina PCC 8305.</title>
        <authorList>
            <consortium name="US DOE Joint Genome Institute"/>
            <person name="Gugger M."/>
            <person name="Coursin T."/>
            <person name="Rippka R."/>
            <person name="Tandeau De Marsac N."/>
            <person name="Huntemann M."/>
            <person name="Wei C.-L."/>
            <person name="Han J."/>
            <person name="Detter J.C."/>
            <person name="Han C."/>
            <person name="Tapia R."/>
            <person name="Daligault H."/>
            <person name="Chen A."/>
            <person name="Krypides N."/>
            <person name="Mavromatis K."/>
            <person name="Markowitz V."/>
            <person name="Szeto E."/>
            <person name="Ivanova N."/>
            <person name="Ovchinnikova G."/>
            <person name="Pagani I."/>
            <person name="Pati A."/>
            <person name="Goodwin L."/>
            <person name="Peters L."/>
            <person name="Pitluck S."/>
            <person name="Woyke T."/>
            <person name="Kerfeld C."/>
        </authorList>
    </citation>
    <scope>NUCLEOTIDE SEQUENCE [LARGE SCALE GENOMIC DNA]</scope>
    <source>
        <strain evidence="2">PCC 8305</strain>
    </source>
</reference>
<keyword evidence="3" id="KW-1185">Reference proteome</keyword>
<evidence type="ECO:0000313" key="3">
    <source>
        <dbReference type="Proteomes" id="UP000010482"/>
    </source>
</evidence>
<accession>K9YRZ4</accession>
<dbReference type="EMBL" id="CP003944">
    <property type="protein sequence ID" value="AFZ49135.1"/>
    <property type="molecule type" value="Genomic_DNA"/>
</dbReference>
<gene>
    <name evidence="2" type="ORF">Dacsa_0333</name>
</gene>
<proteinExistence type="predicted"/>
<dbReference type="STRING" id="13035.Dacsa_0333"/>